<sequence length="307" mass="33664">MLKSFYSKLKEFSISNSLKALFLNENSIIGNNVLFSELEKLLVEADVSIHLVPHIIRQIKKGNNTFESVKEDLKGSIMEILNVVKHDTPLSQALFDNIKPPEKHHSVIICGVNGSGKSTTIAKISNLLKLNQHSIIVAAADTFRAAATEQLERMLLKTGIVHEDIFISSSNCDPASVCYKGFEATIDRNYDIFIADTAGRLPTNIDLARQLEKIAKTINKLKDTAPSEVILVVDGTSGQNVLSQVAAFNDIVKISGLIITKLDNRAKGGTIISIINKHKIPVVGICNGEDINAIQKFDAKEFVDNMI</sequence>
<dbReference type="Gene3D" id="3.40.50.300">
    <property type="entry name" value="P-loop containing nucleotide triphosphate hydrolases"/>
    <property type="match status" value="1"/>
</dbReference>
<evidence type="ECO:0000256" key="2">
    <source>
        <dbReference type="ARBA" id="ARBA00008531"/>
    </source>
</evidence>
<dbReference type="SUPFAM" id="SSF52540">
    <property type="entry name" value="P-loop containing nucleoside triphosphate hydrolases"/>
    <property type="match status" value="1"/>
</dbReference>
<dbReference type="InterPro" id="IPR027417">
    <property type="entry name" value="P-loop_NTPase"/>
</dbReference>
<evidence type="ECO:0000256" key="5">
    <source>
        <dbReference type="ARBA" id="ARBA00023136"/>
    </source>
</evidence>
<dbReference type="SUPFAM" id="SSF47364">
    <property type="entry name" value="Domain of the SRP/SRP receptor G-proteins"/>
    <property type="match status" value="1"/>
</dbReference>
<dbReference type="InterPro" id="IPR000897">
    <property type="entry name" value="SRP54_GTPase_dom"/>
</dbReference>
<keyword evidence="10" id="KW-1185">Reference proteome</keyword>
<name>A0ABZ0UST4_9RICK</name>
<evidence type="ECO:0000313" key="9">
    <source>
        <dbReference type="EMBL" id="WPX97980.1"/>
    </source>
</evidence>
<evidence type="ECO:0000256" key="4">
    <source>
        <dbReference type="ARBA" id="ARBA00023134"/>
    </source>
</evidence>
<dbReference type="EMBL" id="CP110343">
    <property type="protein sequence ID" value="WPX97980.1"/>
    <property type="molecule type" value="Genomic_DNA"/>
</dbReference>
<comment type="subcellular location">
    <subcellularLocation>
        <location evidence="1">Cell inner membrane</location>
        <topology evidence="1">Peripheral membrane protein</topology>
        <orientation evidence="1">Cytoplasmic side</orientation>
    </subcellularLocation>
</comment>
<dbReference type="PANTHER" id="PTHR43134:SF1">
    <property type="entry name" value="SIGNAL RECOGNITION PARTICLE RECEPTOR SUBUNIT ALPHA"/>
    <property type="match status" value="1"/>
</dbReference>
<dbReference type="SMART" id="SM00382">
    <property type="entry name" value="AAA"/>
    <property type="match status" value="1"/>
</dbReference>
<keyword evidence="3" id="KW-0547">Nucleotide-binding</keyword>
<proteinExistence type="inferred from homology"/>
<gene>
    <name evidence="9" type="ORF">Fokcrypt_00507</name>
</gene>
<dbReference type="InterPro" id="IPR036225">
    <property type="entry name" value="SRP/SRP_N"/>
</dbReference>
<evidence type="ECO:0000313" key="10">
    <source>
        <dbReference type="Proteomes" id="UP001325140"/>
    </source>
</evidence>
<feature type="domain" description="AAA+ ATPase" evidence="7">
    <location>
        <begin position="103"/>
        <end position="307"/>
    </location>
</feature>
<comment type="similarity">
    <text evidence="2">Belongs to the GTP-binding SRP family.</text>
</comment>
<evidence type="ECO:0000256" key="3">
    <source>
        <dbReference type="ARBA" id="ARBA00022741"/>
    </source>
</evidence>
<dbReference type="InterPro" id="IPR003593">
    <property type="entry name" value="AAA+_ATPase"/>
</dbReference>
<evidence type="ECO:0000256" key="1">
    <source>
        <dbReference type="ARBA" id="ARBA00004515"/>
    </source>
</evidence>
<dbReference type="InterPro" id="IPR042101">
    <property type="entry name" value="SRP54_N_sf"/>
</dbReference>
<dbReference type="Gene3D" id="1.20.120.140">
    <property type="entry name" value="Signal recognition particle SRP54, nucleotide-binding domain"/>
    <property type="match status" value="1"/>
</dbReference>
<dbReference type="Pfam" id="PF00448">
    <property type="entry name" value="SRP54"/>
    <property type="match status" value="1"/>
</dbReference>
<keyword evidence="5" id="KW-0472">Membrane</keyword>
<protein>
    <submittedName>
        <fullName evidence="9">Signal recognition particle receptor FtsY</fullName>
    </submittedName>
</protein>
<evidence type="ECO:0000256" key="6">
    <source>
        <dbReference type="ARBA" id="ARBA00023170"/>
    </source>
</evidence>
<feature type="domain" description="SRP54-type proteins GTP-binding" evidence="8">
    <location>
        <begin position="104"/>
        <end position="305"/>
    </location>
</feature>
<evidence type="ECO:0000259" key="8">
    <source>
        <dbReference type="SMART" id="SM00962"/>
    </source>
</evidence>
<keyword evidence="4" id="KW-0342">GTP-binding</keyword>
<dbReference type="SMART" id="SM00962">
    <property type="entry name" value="SRP54"/>
    <property type="match status" value="1"/>
</dbReference>
<keyword evidence="6 9" id="KW-0675">Receptor</keyword>
<organism evidence="9 10">
    <name type="scientific">Candidatus Fokinia crypta</name>
    <dbReference type="NCBI Taxonomy" id="1920990"/>
    <lineage>
        <taxon>Bacteria</taxon>
        <taxon>Pseudomonadati</taxon>
        <taxon>Pseudomonadota</taxon>
        <taxon>Alphaproteobacteria</taxon>
        <taxon>Rickettsiales</taxon>
        <taxon>Candidatus Midichloriaceae</taxon>
        <taxon>Candidatus Fokinia</taxon>
    </lineage>
</organism>
<reference evidence="9" key="1">
    <citation type="submission" date="2022-10" db="EMBL/GenBank/DDBJ databases">
        <title>Host association and intracellularity evolved multiple times independently in the Rickettsiales.</title>
        <authorList>
            <person name="Castelli M."/>
            <person name="Nardi T."/>
            <person name="Gammuto L."/>
            <person name="Bellinzona G."/>
            <person name="Sabaneyeva E."/>
            <person name="Potekhin A."/>
            <person name="Serra V."/>
            <person name="Petroni G."/>
            <person name="Sassera D."/>
        </authorList>
    </citation>
    <scope>NUCLEOTIDE SEQUENCE [LARGE SCALE GENOMIC DNA]</scope>
    <source>
        <strain evidence="9">US_Bl 11III1</strain>
    </source>
</reference>
<dbReference type="RefSeq" id="WP_323721958.1">
    <property type="nucleotide sequence ID" value="NZ_CP110343.1"/>
</dbReference>
<evidence type="ECO:0000259" key="7">
    <source>
        <dbReference type="SMART" id="SM00382"/>
    </source>
</evidence>
<dbReference type="Proteomes" id="UP001325140">
    <property type="component" value="Chromosome"/>
</dbReference>
<dbReference type="PANTHER" id="PTHR43134">
    <property type="entry name" value="SIGNAL RECOGNITION PARTICLE RECEPTOR SUBUNIT ALPHA"/>
    <property type="match status" value="1"/>
</dbReference>
<accession>A0ABZ0UST4</accession>